<organism evidence="7 8">
    <name type="scientific">Scleropages formosus</name>
    <name type="common">Asian bonytongue</name>
    <name type="synonym">Osteoglossum formosum</name>
    <dbReference type="NCBI Taxonomy" id="113540"/>
    <lineage>
        <taxon>Eukaryota</taxon>
        <taxon>Metazoa</taxon>
        <taxon>Chordata</taxon>
        <taxon>Craniata</taxon>
        <taxon>Vertebrata</taxon>
        <taxon>Euteleostomi</taxon>
        <taxon>Actinopterygii</taxon>
        <taxon>Neopterygii</taxon>
        <taxon>Teleostei</taxon>
        <taxon>Osteoglossocephala</taxon>
        <taxon>Osteoglossomorpha</taxon>
        <taxon>Osteoglossiformes</taxon>
        <taxon>Osteoglossidae</taxon>
        <taxon>Scleropages</taxon>
    </lineage>
</organism>
<keyword evidence="2 5" id="KW-0863">Zinc-finger</keyword>
<dbReference type="PROSITE" id="PS50950">
    <property type="entry name" value="ZF_THAP"/>
    <property type="match status" value="1"/>
</dbReference>
<evidence type="ECO:0000256" key="3">
    <source>
        <dbReference type="ARBA" id="ARBA00022833"/>
    </source>
</evidence>
<dbReference type="AlphaFoldDB" id="A0A8C9TIZ0"/>
<dbReference type="GO" id="GO:0003677">
    <property type="term" value="F:DNA binding"/>
    <property type="evidence" value="ECO:0007669"/>
    <property type="project" value="UniProtKB-UniRule"/>
</dbReference>
<dbReference type="SMART" id="SM00980">
    <property type="entry name" value="THAP"/>
    <property type="match status" value="1"/>
</dbReference>
<evidence type="ECO:0000313" key="7">
    <source>
        <dbReference type="Ensembl" id="ENSSFOP00015050568.1"/>
    </source>
</evidence>
<name>A0A8C9TIZ0_SCLFO</name>
<evidence type="ECO:0000256" key="1">
    <source>
        <dbReference type="ARBA" id="ARBA00022723"/>
    </source>
</evidence>
<dbReference type="Pfam" id="PF05485">
    <property type="entry name" value="THAP"/>
    <property type="match status" value="1"/>
</dbReference>
<dbReference type="GO" id="GO:0008270">
    <property type="term" value="F:zinc ion binding"/>
    <property type="evidence" value="ECO:0007669"/>
    <property type="project" value="UniProtKB-KW"/>
</dbReference>
<protein>
    <recommendedName>
        <fullName evidence="6">THAP-type domain-containing protein</fullName>
    </recommendedName>
</protein>
<dbReference type="SUPFAM" id="SSF57716">
    <property type="entry name" value="Glucocorticoid receptor-like (DNA-binding domain)"/>
    <property type="match status" value="1"/>
</dbReference>
<dbReference type="Ensembl" id="ENSSFOT00015077755.1">
    <property type="protein sequence ID" value="ENSSFOP00015050568.1"/>
    <property type="gene ID" value="ENSSFOG00015026111.1"/>
</dbReference>
<evidence type="ECO:0000256" key="4">
    <source>
        <dbReference type="ARBA" id="ARBA00023125"/>
    </source>
</evidence>
<keyword evidence="4 5" id="KW-0238">DNA-binding</keyword>
<evidence type="ECO:0000256" key="2">
    <source>
        <dbReference type="ARBA" id="ARBA00022771"/>
    </source>
</evidence>
<reference evidence="7 8" key="1">
    <citation type="submission" date="2019-04" db="EMBL/GenBank/DDBJ databases">
        <authorList>
            <consortium name="Wellcome Sanger Institute Data Sharing"/>
        </authorList>
    </citation>
    <scope>NUCLEOTIDE SEQUENCE [LARGE SCALE GENOMIC DNA]</scope>
</reference>
<dbReference type="Proteomes" id="UP000694397">
    <property type="component" value="Chromosome 13"/>
</dbReference>
<dbReference type="InterPro" id="IPR006612">
    <property type="entry name" value="THAP_Znf"/>
</dbReference>
<reference evidence="7" key="2">
    <citation type="submission" date="2025-08" db="UniProtKB">
        <authorList>
            <consortium name="Ensembl"/>
        </authorList>
    </citation>
    <scope>IDENTIFICATION</scope>
</reference>
<sequence>MPSSCAAINCSLERSADTLNERPEPYVRCRFPKEPARRLRWCAALRRQSRDRQLWAPTKNSVLCSRHFAPDMFDRTGQTVRLRDDAVPTFVSSASVSETRSCTPPRCT</sequence>
<dbReference type="PANTHER" id="PTHR47696:SF1">
    <property type="entry name" value="THAP DOMAIN-CONTAINING PROTEIN 2"/>
    <property type="match status" value="1"/>
</dbReference>
<proteinExistence type="predicted"/>
<reference evidence="7" key="3">
    <citation type="submission" date="2025-09" db="UniProtKB">
        <authorList>
            <consortium name="Ensembl"/>
        </authorList>
    </citation>
    <scope>IDENTIFICATION</scope>
</reference>
<dbReference type="PANTHER" id="PTHR47696">
    <property type="entry name" value="THAP DOMAIN-CONTAINING PROTEIN 2"/>
    <property type="match status" value="1"/>
</dbReference>
<dbReference type="GeneTree" id="ENSGT01120000274434"/>
<dbReference type="InterPro" id="IPR026521">
    <property type="entry name" value="THAP2"/>
</dbReference>
<evidence type="ECO:0000259" key="6">
    <source>
        <dbReference type="PROSITE" id="PS50950"/>
    </source>
</evidence>
<keyword evidence="1" id="KW-0479">Metal-binding</keyword>
<dbReference type="OrthoDB" id="7312725at2759"/>
<evidence type="ECO:0000313" key="8">
    <source>
        <dbReference type="Proteomes" id="UP000694397"/>
    </source>
</evidence>
<accession>A0A8C9TIZ0</accession>
<keyword evidence="3" id="KW-0862">Zinc</keyword>
<keyword evidence="8" id="KW-1185">Reference proteome</keyword>
<dbReference type="SMART" id="SM00692">
    <property type="entry name" value="DM3"/>
    <property type="match status" value="1"/>
</dbReference>
<evidence type="ECO:0000256" key="5">
    <source>
        <dbReference type="PROSITE-ProRule" id="PRU00309"/>
    </source>
</evidence>
<feature type="domain" description="THAP-type" evidence="6">
    <location>
        <begin position="1"/>
        <end position="91"/>
    </location>
</feature>